<evidence type="ECO:0000256" key="3">
    <source>
        <dbReference type="ARBA" id="ARBA00023002"/>
    </source>
</evidence>
<reference evidence="6 7" key="1">
    <citation type="submission" date="2017-10" db="EMBL/GenBank/DDBJ databases">
        <title>Comparative genomics between pathogenic Norcardia.</title>
        <authorList>
            <person name="Zeng L."/>
        </authorList>
    </citation>
    <scope>NUCLEOTIDE SEQUENCE [LARGE SCALE GENOMIC DNA]</scope>
    <source>
        <strain evidence="6 7">NC_YFY_NT001</strain>
    </source>
</reference>
<evidence type="ECO:0000259" key="5">
    <source>
        <dbReference type="Pfam" id="PF01494"/>
    </source>
</evidence>
<dbReference type="Gene3D" id="3.50.50.60">
    <property type="entry name" value="FAD/NAD(P)-binding domain"/>
    <property type="match status" value="1"/>
</dbReference>
<accession>A0A291RKX5</accession>
<keyword evidence="3" id="KW-0560">Oxidoreductase</keyword>
<dbReference type="InterPro" id="IPR036188">
    <property type="entry name" value="FAD/NAD-bd_sf"/>
</dbReference>
<sequence length="356" mass="38136">MHVTVVGAGLGGLCVANGLLRAGMEVEVLEAHDGIRETGQGYRINVNASGHAGLRICLTDERFHAYQRTLHRQHDPGVYLYSPALQLLSRHEAPPAPGAIDRGALRRVLAEGVGGRIRFGRRVVSVTEIGHTDLIVAADGVGSALRRELIAHPGPQPLHDSAAIFGRTPLTERTRPWMPPAIHDTRFTGIVEDAIALALCAYDPPEPAATAPYVMWVLMGPRSELPDRDAAPIDLLRFAESRTAHWDPRVTVILRETTASDTFYTPLRAVHDIPEPPARSGTPVAFLGDAIHAMSPAGGEGANTAFADAALLVSQLRTAPTIADAVADYHAEMRVTAGAALRRSASYGHPREPSHA</sequence>
<dbReference type="RefSeq" id="WP_098695314.1">
    <property type="nucleotide sequence ID" value="NZ_CP023778.1"/>
</dbReference>
<dbReference type="EMBL" id="CP023778">
    <property type="protein sequence ID" value="ATL68213.1"/>
    <property type="molecule type" value="Genomic_DNA"/>
</dbReference>
<dbReference type="InterPro" id="IPR002938">
    <property type="entry name" value="FAD-bd"/>
</dbReference>
<dbReference type="SUPFAM" id="SSF51905">
    <property type="entry name" value="FAD/NAD(P)-binding domain"/>
    <property type="match status" value="1"/>
</dbReference>
<dbReference type="KEGG" id="ntp:CRH09_20540"/>
<evidence type="ECO:0000256" key="2">
    <source>
        <dbReference type="ARBA" id="ARBA00022827"/>
    </source>
</evidence>
<evidence type="ECO:0000256" key="4">
    <source>
        <dbReference type="ARBA" id="ARBA00023033"/>
    </source>
</evidence>
<keyword evidence="2" id="KW-0274">FAD</keyword>
<dbReference type="AlphaFoldDB" id="A0A291RKX5"/>
<gene>
    <name evidence="6" type="ORF">CRH09_20540</name>
</gene>
<dbReference type="PANTHER" id="PTHR47178">
    <property type="entry name" value="MONOOXYGENASE, FAD-BINDING"/>
    <property type="match status" value="1"/>
</dbReference>
<dbReference type="Pfam" id="PF01494">
    <property type="entry name" value="FAD_binding_3"/>
    <property type="match status" value="1"/>
</dbReference>
<evidence type="ECO:0000256" key="1">
    <source>
        <dbReference type="ARBA" id="ARBA00022630"/>
    </source>
</evidence>
<dbReference type="GO" id="GO:0071949">
    <property type="term" value="F:FAD binding"/>
    <property type="evidence" value="ECO:0007669"/>
    <property type="project" value="InterPro"/>
</dbReference>
<dbReference type="GeneID" id="88359744"/>
<keyword evidence="1" id="KW-0285">Flavoprotein</keyword>
<protein>
    <recommendedName>
        <fullName evidence="5">FAD-binding domain-containing protein</fullName>
    </recommendedName>
</protein>
<feature type="domain" description="FAD-binding" evidence="5">
    <location>
        <begin position="131"/>
        <end position="342"/>
    </location>
</feature>
<dbReference type="PANTHER" id="PTHR47178:SF5">
    <property type="entry name" value="FAD-BINDING DOMAIN-CONTAINING PROTEIN"/>
    <property type="match status" value="1"/>
</dbReference>
<proteinExistence type="predicted"/>
<name>A0A291RKX5_9NOCA</name>
<keyword evidence="4" id="KW-0503">Monooxygenase</keyword>
<evidence type="ECO:0000313" key="6">
    <source>
        <dbReference type="EMBL" id="ATL68213.1"/>
    </source>
</evidence>
<dbReference type="Proteomes" id="UP000221961">
    <property type="component" value="Chromosome"/>
</dbReference>
<organism evidence="6 7">
    <name type="scientific">Nocardia terpenica</name>
    <dbReference type="NCBI Taxonomy" id="455432"/>
    <lineage>
        <taxon>Bacteria</taxon>
        <taxon>Bacillati</taxon>
        <taxon>Actinomycetota</taxon>
        <taxon>Actinomycetes</taxon>
        <taxon>Mycobacteriales</taxon>
        <taxon>Nocardiaceae</taxon>
        <taxon>Nocardia</taxon>
    </lineage>
</organism>
<dbReference type="GO" id="GO:0004497">
    <property type="term" value="F:monooxygenase activity"/>
    <property type="evidence" value="ECO:0007669"/>
    <property type="project" value="UniProtKB-KW"/>
</dbReference>
<evidence type="ECO:0000313" key="7">
    <source>
        <dbReference type="Proteomes" id="UP000221961"/>
    </source>
</evidence>
<dbReference type="Pfam" id="PF13450">
    <property type="entry name" value="NAD_binding_8"/>
    <property type="match status" value="1"/>
</dbReference>
<dbReference type="PRINTS" id="PR00420">
    <property type="entry name" value="RNGMNOXGNASE"/>
</dbReference>